<evidence type="ECO:0000313" key="2">
    <source>
        <dbReference type="Proteomes" id="UP001187343"/>
    </source>
</evidence>
<accession>A0AA88PI01</accession>
<reference evidence="1" key="1">
    <citation type="submission" date="2023-08" db="EMBL/GenBank/DDBJ databases">
        <title>Chromosome-level Genome Assembly of mud carp (Cirrhinus molitorella).</title>
        <authorList>
            <person name="Liu H."/>
        </authorList>
    </citation>
    <scope>NUCLEOTIDE SEQUENCE</scope>
    <source>
        <strain evidence="1">Prfri</strain>
        <tissue evidence="1">Muscle</tissue>
    </source>
</reference>
<keyword evidence="2" id="KW-1185">Reference proteome</keyword>
<organism evidence="1 2">
    <name type="scientific">Cirrhinus molitorella</name>
    <name type="common">mud carp</name>
    <dbReference type="NCBI Taxonomy" id="172907"/>
    <lineage>
        <taxon>Eukaryota</taxon>
        <taxon>Metazoa</taxon>
        <taxon>Chordata</taxon>
        <taxon>Craniata</taxon>
        <taxon>Vertebrata</taxon>
        <taxon>Euteleostomi</taxon>
        <taxon>Actinopterygii</taxon>
        <taxon>Neopterygii</taxon>
        <taxon>Teleostei</taxon>
        <taxon>Ostariophysi</taxon>
        <taxon>Cypriniformes</taxon>
        <taxon>Cyprinidae</taxon>
        <taxon>Labeoninae</taxon>
        <taxon>Labeonini</taxon>
        <taxon>Cirrhinus</taxon>
    </lineage>
</organism>
<dbReference type="EMBL" id="JAUYZG010000015">
    <property type="protein sequence ID" value="KAK2887337.1"/>
    <property type="molecule type" value="Genomic_DNA"/>
</dbReference>
<protein>
    <submittedName>
        <fullName evidence="1">Uncharacterized protein</fullName>
    </submittedName>
</protein>
<proteinExistence type="predicted"/>
<dbReference type="AlphaFoldDB" id="A0AA88PI01"/>
<comment type="caution">
    <text evidence="1">The sequence shown here is derived from an EMBL/GenBank/DDBJ whole genome shotgun (WGS) entry which is preliminary data.</text>
</comment>
<sequence>MEDALFITEPLETLGSYHKAIKLCISYRSFPDCSHNLPKFKFCWIREEKKDCVKAKLTPECRGLLSEDQQHNA</sequence>
<dbReference type="Proteomes" id="UP001187343">
    <property type="component" value="Unassembled WGS sequence"/>
</dbReference>
<evidence type="ECO:0000313" key="1">
    <source>
        <dbReference type="EMBL" id="KAK2887337.1"/>
    </source>
</evidence>
<gene>
    <name evidence="1" type="ORF">Q8A67_015565</name>
</gene>
<name>A0AA88PI01_9TELE</name>